<comment type="similarity">
    <text evidence="2 16">Belongs to the DNA polymerase type-Y family.</text>
</comment>
<feature type="active site" evidence="16">
    <location>
        <position position="128"/>
    </location>
</feature>
<dbReference type="FunFam" id="1.10.150.20:FF:000019">
    <property type="entry name" value="DNA polymerase IV"/>
    <property type="match status" value="1"/>
</dbReference>
<keyword evidence="13 16" id="KW-0238">DNA-binding</keyword>
<evidence type="ECO:0000256" key="14">
    <source>
        <dbReference type="ARBA" id="ARBA00023204"/>
    </source>
</evidence>
<keyword evidence="8 16" id="KW-0235">DNA replication</keyword>
<evidence type="ECO:0000256" key="9">
    <source>
        <dbReference type="ARBA" id="ARBA00022723"/>
    </source>
</evidence>
<dbReference type="InterPro" id="IPR022880">
    <property type="entry name" value="DNApol_IV"/>
</dbReference>
<keyword evidence="14 16" id="KW-0234">DNA repair</keyword>
<dbReference type="PROSITE" id="PS50173">
    <property type="entry name" value="UMUC"/>
    <property type="match status" value="1"/>
</dbReference>
<dbReference type="Pfam" id="PF00817">
    <property type="entry name" value="IMS"/>
    <property type="match status" value="1"/>
</dbReference>
<dbReference type="GO" id="GO:0003684">
    <property type="term" value="F:damaged DNA binding"/>
    <property type="evidence" value="ECO:0007669"/>
    <property type="project" value="InterPro"/>
</dbReference>
<protein>
    <recommendedName>
        <fullName evidence="16">DNA polymerase IV</fullName>
        <shortName evidence="16">Pol IV</shortName>
        <ecNumber evidence="16">2.7.7.7</ecNumber>
    </recommendedName>
</protein>
<keyword evidence="6 16" id="KW-0808">Transferase</keyword>
<dbReference type="Gene3D" id="1.10.150.20">
    <property type="entry name" value="5' to 3' exonuclease, C-terminal subdomain"/>
    <property type="match status" value="1"/>
</dbReference>
<evidence type="ECO:0000313" key="20">
    <source>
        <dbReference type="Proteomes" id="UP000427906"/>
    </source>
</evidence>
<keyword evidence="12 16" id="KW-0239">DNA-directed DNA polymerase</keyword>
<evidence type="ECO:0000256" key="1">
    <source>
        <dbReference type="ARBA" id="ARBA00004496"/>
    </source>
</evidence>
<evidence type="ECO:0000256" key="3">
    <source>
        <dbReference type="ARBA" id="ARBA00011245"/>
    </source>
</evidence>
<reference evidence="19 20" key="1">
    <citation type="submission" date="2019-11" db="EMBL/GenBank/DDBJ databases">
        <title>Comparative genomics of hydrocarbon-degrading Desulfosarcina strains.</title>
        <authorList>
            <person name="Watanabe M."/>
            <person name="Kojima H."/>
            <person name="Fukui M."/>
        </authorList>
    </citation>
    <scope>NUCLEOTIDE SEQUENCE [LARGE SCALE GENOMIC DNA]</scope>
    <source>
        <strain evidence="19 20">PL12</strain>
    </source>
</reference>
<dbReference type="GO" id="GO:0006281">
    <property type="term" value="P:DNA repair"/>
    <property type="evidence" value="ECO:0007669"/>
    <property type="project" value="UniProtKB-UniRule"/>
</dbReference>
<dbReference type="SUPFAM" id="SSF100879">
    <property type="entry name" value="Lesion bypass DNA polymerase (Y-family), little finger domain"/>
    <property type="match status" value="1"/>
</dbReference>
<evidence type="ECO:0000256" key="5">
    <source>
        <dbReference type="ARBA" id="ARBA00022490"/>
    </source>
</evidence>
<keyword evidence="9 16" id="KW-0479">Metal-binding</keyword>
<feature type="binding site" evidence="16">
    <location>
        <position position="127"/>
    </location>
    <ligand>
        <name>Mg(2+)</name>
        <dbReference type="ChEBI" id="CHEBI:18420"/>
    </ligand>
</feature>
<evidence type="ECO:0000256" key="6">
    <source>
        <dbReference type="ARBA" id="ARBA00022679"/>
    </source>
</evidence>
<dbReference type="Gene3D" id="3.30.70.270">
    <property type="match status" value="1"/>
</dbReference>
<evidence type="ECO:0000256" key="16">
    <source>
        <dbReference type="HAMAP-Rule" id="MF_01113"/>
    </source>
</evidence>
<feature type="site" description="Substrate discrimination" evidence="16">
    <location>
        <position position="37"/>
    </location>
</feature>
<evidence type="ECO:0000256" key="2">
    <source>
        <dbReference type="ARBA" id="ARBA00010945"/>
    </source>
</evidence>
<keyword evidence="20" id="KW-1185">Reference proteome</keyword>
<dbReference type="Gene3D" id="3.30.1490.100">
    <property type="entry name" value="DNA polymerase, Y-family, little finger domain"/>
    <property type="match status" value="1"/>
</dbReference>
<dbReference type="RefSeq" id="WP_231716432.1">
    <property type="nucleotide sequence ID" value="NZ_AP021874.1"/>
</dbReference>
<evidence type="ECO:0000256" key="10">
    <source>
        <dbReference type="ARBA" id="ARBA00022763"/>
    </source>
</evidence>
<dbReference type="GO" id="GO:0005829">
    <property type="term" value="C:cytosol"/>
    <property type="evidence" value="ECO:0007669"/>
    <property type="project" value="TreeGrafter"/>
</dbReference>
<dbReference type="NCBIfam" id="NF010731">
    <property type="entry name" value="PRK14133.1"/>
    <property type="match status" value="1"/>
</dbReference>
<keyword evidence="17" id="KW-0812">Transmembrane</keyword>
<dbReference type="Pfam" id="PF11799">
    <property type="entry name" value="IMS_C"/>
    <property type="match status" value="1"/>
</dbReference>
<dbReference type="GO" id="GO:0003887">
    <property type="term" value="F:DNA-directed DNA polymerase activity"/>
    <property type="evidence" value="ECO:0007669"/>
    <property type="project" value="UniProtKB-UniRule"/>
</dbReference>
<dbReference type="NCBIfam" id="NF002677">
    <property type="entry name" value="PRK02406.1"/>
    <property type="match status" value="1"/>
</dbReference>
<dbReference type="Gene3D" id="3.40.1170.60">
    <property type="match status" value="1"/>
</dbReference>
<dbReference type="InterPro" id="IPR001126">
    <property type="entry name" value="UmuC"/>
</dbReference>
<comment type="subcellular location">
    <subcellularLocation>
        <location evidence="1 16">Cytoplasm</location>
    </subcellularLocation>
</comment>
<gene>
    <name evidence="19" type="primary">dinB_2</name>
    <name evidence="16" type="synonym">dinB</name>
    <name evidence="19" type="ORF">DSCA_20260</name>
</gene>
<evidence type="ECO:0000256" key="4">
    <source>
        <dbReference type="ARBA" id="ARBA00022457"/>
    </source>
</evidence>
<dbReference type="EMBL" id="AP021874">
    <property type="protein sequence ID" value="BBO68096.1"/>
    <property type="molecule type" value="Genomic_DNA"/>
</dbReference>
<keyword evidence="4 16" id="KW-0515">Mutator protein</keyword>
<evidence type="ECO:0000256" key="7">
    <source>
        <dbReference type="ARBA" id="ARBA00022695"/>
    </source>
</evidence>
<comment type="subunit">
    <text evidence="3 16">Monomer.</text>
</comment>
<sequence>MFSICITMVFYPSFFVYVCSAMYGIRKIIHIDMDAFYASVEQRDKHELKGRPVIVGGDPQSRGVVAACSYEARKFGIHSAMACATAYKRCPHAVFIRPRFDVYRSVSRLIREVFLEYTDLMEPLSLDEAFLDVTQNKKGLSSATQIARQIRRQIFQNTGGLTASAGVSFNKFLAKVASDCNKPNGITVITPDKAPAFIDNLPVRKFFGVGRVTEERMLNLGIKTGADLKKISLNDLIHYFGKIGIYYHHIAHGRDDRPVEPHRERKSYGKETTLKADIDDTNQMMDILQDLAKRVIEGLRREDRQGLTLTLKVKYHDFQSVTRSVTFPDPIADMDLVSVTIRRLLANTEAGPKRVRLLGISVSNFLGGRKEKDGWVQLPLPFGFEG</sequence>
<dbReference type="SUPFAM" id="SSF56672">
    <property type="entry name" value="DNA/RNA polymerases"/>
    <property type="match status" value="1"/>
</dbReference>
<dbReference type="GO" id="GO:0042276">
    <property type="term" value="P:error-prone translesion synthesis"/>
    <property type="evidence" value="ECO:0007669"/>
    <property type="project" value="TreeGrafter"/>
</dbReference>
<dbReference type="FunFam" id="3.30.1490.100:FF:000004">
    <property type="entry name" value="DNA polymerase IV"/>
    <property type="match status" value="1"/>
</dbReference>
<keyword evidence="10 16" id="KW-0227">DNA damage</keyword>
<accession>A0A5K7YG95</accession>
<keyword evidence="7 16" id="KW-0548">Nucleotidyltransferase</keyword>
<feature type="binding site" evidence="16">
    <location>
        <position position="32"/>
    </location>
    <ligand>
        <name>Mg(2+)</name>
        <dbReference type="ChEBI" id="CHEBI:18420"/>
    </ligand>
</feature>
<organism evidence="19 20">
    <name type="scientific">Desulfosarcina alkanivorans</name>
    <dbReference type="NCBI Taxonomy" id="571177"/>
    <lineage>
        <taxon>Bacteria</taxon>
        <taxon>Pseudomonadati</taxon>
        <taxon>Thermodesulfobacteriota</taxon>
        <taxon>Desulfobacteria</taxon>
        <taxon>Desulfobacterales</taxon>
        <taxon>Desulfosarcinaceae</taxon>
        <taxon>Desulfosarcina</taxon>
    </lineage>
</organism>
<dbReference type="AlphaFoldDB" id="A0A5K7YG95"/>
<evidence type="ECO:0000256" key="17">
    <source>
        <dbReference type="SAM" id="Phobius"/>
    </source>
</evidence>
<evidence type="ECO:0000256" key="8">
    <source>
        <dbReference type="ARBA" id="ARBA00022705"/>
    </source>
</evidence>
<dbReference type="EC" id="2.7.7.7" evidence="16"/>
<feature type="transmembrane region" description="Helical" evidence="17">
    <location>
        <begin position="6"/>
        <end position="25"/>
    </location>
</feature>
<dbReference type="GO" id="GO:0000287">
    <property type="term" value="F:magnesium ion binding"/>
    <property type="evidence" value="ECO:0007669"/>
    <property type="project" value="UniProtKB-UniRule"/>
</dbReference>
<evidence type="ECO:0000256" key="12">
    <source>
        <dbReference type="ARBA" id="ARBA00022932"/>
    </source>
</evidence>
<dbReference type="InterPro" id="IPR036775">
    <property type="entry name" value="DNA_pol_Y-fam_lit_finger_sf"/>
</dbReference>
<comment type="catalytic activity">
    <reaction evidence="15 16">
        <text>DNA(n) + a 2'-deoxyribonucleoside 5'-triphosphate = DNA(n+1) + diphosphate</text>
        <dbReference type="Rhea" id="RHEA:22508"/>
        <dbReference type="Rhea" id="RHEA-COMP:17339"/>
        <dbReference type="Rhea" id="RHEA-COMP:17340"/>
        <dbReference type="ChEBI" id="CHEBI:33019"/>
        <dbReference type="ChEBI" id="CHEBI:61560"/>
        <dbReference type="ChEBI" id="CHEBI:173112"/>
        <dbReference type="EC" id="2.7.7.7"/>
    </reaction>
</comment>
<dbReference type="Pfam" id="PF11798">
    <property type="entry name" value="IMS_HHH"/>
    <property type="match status" value="1"/>
</dbReference>
<dbReference type="InterPro" id="IPR050116">
    <property type="entry name" value="DNA_polymerase-Y"/>
</dbReference>
<evidence type="ECO:0000256" key="13">
    <source>
        <dbReference type="ARBA" id="ARBA00023125"/>
    </source>
</evidence>
<evidence type="ECO:0000313" key="19">
    <source>
        <dbReference type="EMBL" id="BBO68096.1"/>
    </source>
</evidence>
<keyword evidence="17" id="KW-0472">Membrane</keyword>
<dbReference type="Proteomes" id="UP000427906">
    <property type="component" value="Chromosome"/>
</dbReference>
<dbReference type="InterPro" id="IPR017961">
    <property type="entry name" value="DNA_pol_Y-fam_little_finger"/>
</dbReference>
<dbReference type="InterPro" id="IPR043128">
    <property type="entry name" value="Rev_trsase/Diguanyl_cyclase"/>
</dbReference>
<evidence type="ECO:0000256" key="15">
    <source>
        <dbReference type="ARBA" id="ARBA00049244"/>
    </source>
</evidence>
<dbReference type="FunFam" id="3.40.1170.60:FF:000001">
    <property type="entry name" value="DNA polymerase IV"/>
    <property type="match status" value="1"/>
</dbReference>
<dbReference type="InterPro" id="IPR024728">
    <property type="entry name" value="PolY_HhH_motif"/>
</dbReference>
<dbReference type="GO" id="GO:0006261">
    <property type="term" value="P:DNA-templated DNA replication"/>
    <property type="evidence" value="ECO:0007669"/>
    <property type="project" value="UniProtKB-UniRule"/>
</dbReference>
<keyword evidence="17" id="KW-1133">Transmembrane helix</keyword>
<dbReference type="KEGG" id="dalk:DSCA_20260"/>
<name>A0A5K7YG95_9BACT</name>
<dbReference type="InterPro" id="IPR043502">
    <property type="entry name" value="DNA/RNA_pol_sf"/>
</dbReference>
<dbReference type="HAMAP" id="MF_01113">
    <property type="entry name" value="DNApol_IV"/>
    <property type="match status" value="1"/>
</dbReference>
<feature type="domain" description="UmuC" evidence="18">
    <location>
        <begin position="28"/>
        <end position="210"/>
    </location>
</feature>
<dbReference type="PANTHER" id="PTHR11076">
    <property type="entry name" value="DNA REPAIR POLYMERASE UMUC / TRANSFERASE FAMILY MEMBER"/>
    <property type="match status" value="1"/>
</dbReference>
<evidence type="ECO:0000256" key="11">
    <source>
        <dbReference type="ARBA" id="ARBA00022842"/>
    </source>
</evidence>
<proteinExistence type="inferred from homology"/>
<dbReference type="GO" id="GO:0009432">
    <property type="term" value="P:SOS response"/>
    <property type="evidence" value="ECO:0007669"/>
    <property type="project" value="TreeGrafter"/>
</dbReference>
<evidence type="ECO:0000259" key="18">
    <source>
        <dbReference type="PROSITE" id="PS50173"/>
    </source>
</evidence>
<comment type="cofactor">
    <cofactor evidence="16">
        <name>Mg(2+)</name>
        <dbReference type="ChEBI" id="CHEBI:18420"/>
    </cofactor>
    <text evidence="16">Binds 2 magnesium ions per subunit.</text>
</comment>
<dbReference type="PANTHER" id="PTHR11076:SF33">
    <property type="entry name" value="DNA POLYMERASE KAPPA"/>
    <property type="match status" value="1"/>
</dbReference>
<comment type="function">
    <text evidence="16">Poorly processive, error-prone DNA polymerase involved in untargeted mutagenesis. Copies undamaged DNA at stalled replication forks, which arise in vivo from mismatched or misaligned primer ends. These misaligned primers can be extended by PolIV. Exhibits no 3'-5' exonuclease (proofreading) activity. May be involved in translesional synthesis, in conjunction with the beta clamp from PolIII.</text>
</comment>
<keyword evidence="11 16" id="KW-0460">Magnesium</keyword>
<keyword evidence="5 16" id="KW-0963">Cytoplasm</keyword>
<dbReference type="CDD" id="cd03586">
    <property type="entry name" value="PolY_Pol_IV_kappa"/>
    <property type="match status" value="1"/>
</dbReference>